<dbReference type="Proteomes" id="UP001307849">
    <property type="component" value="Unassembled WGS sequence"/>
</dbReference>
<reference evidence="1 2" key="1">
    <citation type="submission" date="2019-10" db="EMBL/GenBank/DDBJ databases">
        <authorList>
            <person name="Palmer J.M."/>
        </authorList>
    </citation>
    <scope>NUCLEOTIDE SEQUENCE [LARGE SCALE GENOMIC DNA]</scope>
    <source>
        <strain evidence="1 2">TWF506</strain>
    </source>
</reference>
<name>A0AAN8RUA0_9PEZI</name>
<dbReference type="EMBL" id="JAVHJM010000011">
    <property type="protein sequence ID" value="KAK6502350.1"/>
    <property type="molecule type" value="Genomic_DNA"/>
</dbReference>
<keyword evidence="2" id="KW-1185">Reference proteome</keyword>
<sequence>MSTAIPSEPGAGLPPNPLVEASGTIGESRWFYPDELKNDLVNLDLSDDFRAQALTCAFEYLRCVIPHWTNRKRYLAFMRIVVLETLCEVHGDLFRPEETDNMAGYSLQEQLDILFGGTPVHEAMSREVRAFFVTTSEKSGSARDGSELFRRCVNALAIPQKITFGSGIVMGACD</sequence>
<gene>
    <name evidence="1" type="ORF">TWF506_002931</name>
</gene>
<dbReference type="AlphaFoldDB" id="A0AAN8RUA0"/>
<proteinExistence type="predicted"/>
<evidence type="ECO:0000313" key="2">
    <source>
        <dbReference type="Proteomes" id="UP001307849"/>
    </source>
</evidence>
<protein>
    <submittedName>
        <fullName evidence="1">Uncharacterized protein</fullName>
    </submittedName>
</protein>
<comment type="caution">
    <text evidence="1">The sequence shown here is derived from an EMBL/GenBank/DDBJ whole genome shotgun (WGS) entry which is preliminary data.</text>
</comment>
<accession>A0AAN8RUA0</accession>
<evidence type="ECO:0000313" key="1">
    <source>
        <dbReference type="EMBL" id="KAK6502350.1"/>
    </source>
</evidence>
<organism evidence="1 2">
    <name type="scientific">Arthrobotrys conoides</name>
    <dbReference type="NCBI Taxonomy" id="74498"/>
    <lineage>
        <taxon>Eukaryota</taxon>
        <taxon>Fungi</taxon>
        <taxon>Dikarya</taxon>
        <taxon>Ascomycota</taxon>
        <taxon>Pezizomycotina</taxon>
        <taxon>Orbiliomycetes</taxon>
        <taxon>Orbiliales</taxon>
        <taxon>Orbiliaceae</taxon>
        <taxon>Arthrobotrys</taxon>
    </lineage>
</organism>